<reference evidence="2" key="2">
    <citation type="submission" date="2023-06" db="EMBL/GenBank/DDBJ databases">
        <authorList>
            <person name="Swenson N.G."/>
            <person name="Wegrzyn J.L."/>
            <person name="Mcevoy S.L."/>
        </authorList>
    </citation>
    <scope>NUCLEOTIDE SEQUENCE</scope>
    <source>
        <strain evidence="2">NS2018</strain>
        <tissue evidence="2">Leaf</tissue>
    </source>
</reference>
<name>A0AA39TAQ1_ACESA</name>
<proteinExistence type="predicted"/>
<dbReference type="Proteomes" id="UP001168877">
    <property type="component" value="Unassembled WGS sequence"/>
</dbReference>
<dbReference type="PANTHER" id="PTHR35468">
    <property type="entry name" value="MYOSIN-LIKE PROTEIN"/>
    <property type="match status" value="1"/>
</dbReference>
<evidence type="ECO:0000313" key="3">
    <source>
        <dbReference type="Proteomes" id="UP001168877"/>
    </source>
</evidence>
<organism evidence="2 3">
    <name type="scientific">Acer saccharum</name>
    <name type="common">Sugar maple</name>
    <dbReference type="NCBI Taxonomy" id="4024"/>
    <lineage>
        <taxon>Eukaryota</taxon>
        <taxon>Viridiplantae</taxon>
        <taxon>Streptophyta</taxon>
        <taxon>Embryophyta</taxon>
        <taxon>Tracheophyta</taxon>
        <taxon>Spermatophyta</taxon>
        <taxon>Magnoliopsida</taxon>
        <taxon>eudicotyledons</taxon>
        <taxon>Gunneridae</taxon>
        <taxon>Pentapetalae</taxon>
        <taxon>rosids</taxon>
        <taxon>malvids</taxon>
        <taxon>Sapindales</taxon>
        <taxon>Sapindaceae</taxon>
        <taxon>Hippocastanoideae</taxon>
        <taxon>Acereae</taxon>
        <taxon>Acer</taxon>
    </lineage>
</organism>
<evidence type="ECO:0000313" key="2">
    <source>
        <dbReference type="EMBL" id="KAK0604523.1"/>
    </source>
</evidence>
<comment type="caution">
    <text evidence="2">The sequence shown here is derived from an EMBL/GenBank/DDBJ whole genome shotgun (WGS) entry which is preliminary data.</text>
</comment>
<dbReference type="EMBL" id="JAUESC010000002">
    <property type="protein sequence ID" value="KAK0604523.1"/>
    <property type="molecule type" value="Genomic_DNA"/>
</dbReference>
<feature type="region of interest" description="Disordered" evidence="1">
    <location>
        <begin position="1"/>
        <end position="24"/>
    </location>
</feature>
<evidence type="ECO:0000256" key="1">
    <source>
        <dbReference type="SAM" id="MobiDB-lite"/>
    </source>
</evidence>
<dbReference type="PANTHER" id="PTHR35468:SF1">
    <property type="entry name" value="MYOSIN-LIKE PROTEIN"/>
    <property type="match status" value="1"/>
</dbReference>
<reference evidence="2" key="1">
    <citation type="journal article" date="2022" name="Plant J.">
        <title>Strategies of tolerance reflected in two North American maple genomes.</title>
        <authorList>
            <person name="McEvoy S.L."/>
            <person name="Sezen U.U."/>
            <person name="Trouern-Trend A."/>
            <person name="McMahon S.M."/>
            <person name="Schaberg P.G."/>
            <person name="Yang J."/>
            <person name="Wegrzyn J.L."/>
            <person name="Swenson N.G."/>
        </authorList>
    </citation>
    <scope>NUCLEOTIDE SEQUENCE</scope>
    <source>
        <strain evidence="2">NS2018</strain>
    </source>
</reference>
<protein>
    <submittedName>
        <fullName evidence="2">Uncharacterized protein</fullName>
    </submittedName>
</protein>
<sequence>MNRMEAQSNQNPVRKLNSQKFKDGDEVTEDTVFIIQDTGVPESNPNTEHYYSSATEDTLDVFQAQAVQTHSPMDPIGPQANIQILESKYSKPINVIAYFDTGAHTSMMNPKVLPAHAWIPHVQYFRAADGFYIIEVLPPGSFKPGSGGAILKPKSRRCEGVCLRDLQTRIVEVVMWLVQCSDIVVYGVGFLDTWRHPGGVLPDGEGSRGHAQQAVRFRAELEDGDDVRHRLRLAVRLVEILRRKMEGLSKGMLFERMEEEYGSMLSTNTSAASSASTSKPIEFPDVSSLPIRQLYKVMNMGT</sequence>
<feature type="compositionally biased region" description="Polar residues" evidence="1">
    <location>
        <begin position="1"/>
        <end position="19"/>
    </location>
</feature>
<keyword evidence="3" id="KW-1185">Reference proteome</keyword>
<accession>A0AA39TAQ1</accession>
<gene>
    <name evidence="2" type="ORF">LWI29_016500</name>
</gene>
<dbReference type="AlphaFoldDB" id="A0AA39TAQ1"/>